<dbReference type="Gene3D" id="3.10.120.10">
    <property type="entry name" value="Cytochrome b5-like heme/steroid binding domain"/>
    <property type="match status" value="1"/>
</dbReference>
<dbReference type="InterPro" id="IPR036400">
    <property type="entry name" value="Cyt_B5-like_heme/steroid_sf"/>
</dbReference>
<name>A0A4Y7R6C1_9FIRM</name>
<evidence type="ECO:0000259" key="2">
    <source>
        <dbReference type="SMART" id="SM01117"/>
    </source>
</evidence>
<protein>
    <submittedName>
        <fullName evidence="3">Cytochrome b5-like Heme/Steroid binding domain protein</fullName>
    </submittedName>
</protein>
<organism evidence="3 4">
    <name type="scientific">Pelotomaculum schinkii</name>
    <dbReference type="NCBI Taxonomy" id="78350"/>
    <lineage>
        <taxon>Bacteria</taxon>
        <taxon>Bacillati</taxon>
        <taxon>Bacillota</taxon>
        <taxon>Clostridia</taxon>
        <taxon>Eubacteriales</taxon>
        <taxon>Desulfotomaculaceae</taxon>
        <taxon>Pelotomaculum</taxon>
    </lineage>
</organism>
<dbReference type="EMBL" id="QFGA01000004">
    <property type="protein sequence ID" value="TEB04397.1"/>
    <property type="molecule type" value="Genomic_DNA"/>
</dbReference>
<comment type="caution">
    <text evidence="3">The sequence shown here is derived from an EMBL/GenBank/DDBJ whole genome shotgun (WGS) entry which is preliminary data.</text>
</comment>
<keyword evidence="1" id="KW-0472">Membrane</keyword>
<keyword evidence="1" id="KW-1133">Transmembrane helix</keyword>
<reference evidence="3 4" key="1">
    <citation type="journal article" date="2018" name="Environ. Microbiol.">
        <title>Novel energy conservation strategies and behaviour of Pelotomaculum schinkii driving syntrophic propionate catabolism.</title>
        <authorList>
            <person name="Hidalgo-Ahumada C.A.P."/>
            <person name="Nobu M.K."/>
            <person name="Narihiro T."/>
            <person name="Tamaki H."/>
            <person name="Liu W.T."/>
            <person name="Kamagata Y."/>
            <person name="Stams A.J.M."/>
            <person name="Imachi H."/>
            <person name="Sousa D.Z."/>
        </authorList>
    </citation>
    <scope>NUCLEOTIDE SEQUENCE [LARGE SCALE GENOMIC DNA]</scope>
    <source>
        <strain evidence="3 4">HH</strain>
    </source>
</reference>
<dbReference type="SUPFAM" id="SSF55856">
    <property type="entry name" value="Cytochrome b5-like heme/steroid binding domain"/>
    <property type="match status" value="1"/>
</dbReference>
<sequence>MKNQIVIIVISFICLSILAVCLFYKNGPSPTTQQSQADRTSQVNAQVFTLQELSKFDGQNGNPAYIAVNGIVYDVTKVRQWKNGNHQGCSAGKDLTADFPHKASILAKVPIVGKLSGN</sequence>
<evidence type="ECO:0000313" key="4">
    <source>
        <dbReference type="Proteomes" id="UP000298324"/>
    </source>
</evidence>
<dbReference type="SMART" id="SM01117">
    <property type="entry name" value="Cyt-b5"/>
    <property type="match status" value="1"/>
</dbReference>
<accession>A0A4Y7R6C1</accession>
<dbReference type="RefSeq" id="WP_243124269.1">
    <property type="nucleotide sequence ID" value="NZ_QFGA01000004.1"/>
</dbReference>
<gene>
    <name evidence="3" type="ORF">Psch_04124</name>
</gene>
<proteinExistence type="predicted"/>
<evidence type="ECO:0000313" key="3">
    <source>
        <dbReference type="EMBL" id="TEB04397.1"/>
    </source>
</evidence>
<dbReference type="InterPro" id="IPR001199">
    <property type="entry name" value="Cyt_B5-like_heme/steroid-bd"/>
</dbReference>
<keyword evidence="1" id="KW-0812">Transmembrane</keyword>
<dbReference type="Pfam" id="PF00173">
    <property type="entry name" value="Cyt-b5"/>
    <property type="match status" value="1"/>
</dbReference>
<feature type="domain" description="Cytochrome b5 heme-binding" evidence="2">
    <location>
        <begin position="48"/>
        <end position="116"/>
    </location>
</feature>
<keyword evidence="4" id="KW-1185">Reference proteome</keyword>
<dbReference type="AlphaFoldDB" id="A0A4Y7R6C1"/>
<dbReference type="Proteomes" id="UP000298324">
    <property type="component" value="Unassembled WGS sequence"/>
</dbReference>
<evidence type="ECO:0000256" key="1">
    <source>
        <dbReference type="SAM" id="Phobius"/>
    </source>
</evidence>
<feature type="transmembrane region" description="Helical" evidence="1">
    <location>
        <begin position="6"/>
        <end position="24"/>
    </location>
</feature>